<reference evidence="1" key="1">
    <citation type="journal article" date="2019" name="bioRxiv">
        <title>The Genome of the Zebra Mussel, Dreissena polymorpha: A Resource for Invasive Species Research.</title>
        <authorList>
            <person name="McCartney M.A."/>
            <person name="Auch B."/>
            <person name="Kono T."/>
            <person name="Mallez S."/>
            <person name="Zhang Y."/>
            <person name="Obille A."/>
            <person name="Becker A."/>
            <person name="Abrahante J.E."/>
            <person name="Garbe J."/>
            <person name="Badalamenti J.P."/>
            <person name="Herman A."/>
            <person name="Mangelson H."/>
            <person name="Liachko I."/>
            <person name="Sullivan S."/>
            <person name="Sone E.D."/>
            <person name="Koren S."/>
            <person name="Silverstein K.A.T."/>
            <person name="Beckman K.B."/>
            <person name="Gohl D.M."/>
        </authorList>
    </citation>
    <scope>NUCLEOTIDE SEQUENCE</scope>
    <source>
        <strain evidence="1">Duluth1</strain>
        <tissue evidence="1">Whole animal</tissue>
    </source>
</reference>
<reference evidence="1" key="2">
    <citation type="submission" date="2020-11" db="EMBL/GenBank/DDBJ databases">
        <authorList>
            <person name="McCartney M.A."/>
            <person name="Auch B."/>
            <person name="Kono T."/>
            <person name="Mallez S."/>
            <person name="Becker A."/>
            <person name="Gohl D.M."/>
            <person name="Silverstein K.A.T."/>
            <person name="Koren S."/>
            <person name="Bechman K.B."/>
            <person name="Herman A."/>
            <person name="Abrahante J.E."/>
            <person name="Garbe J."/>
        </authorList>
    </citation>
    <scope>NUCLEOTIDE SEQUENCE</scope>
    <source>
        <strain evidence="1">Duluth1</strain>
        <tissue evidence="1">Whole animal</tissue>
    </source>
</reference>
<dbReference type="AlphaFoldDB" id="A0A9D4L792"/>
<gene>
    <name evidence="1" type="ORF">DPMN_095106</name>
</gene>
<evidence type="ECO:0000313" key="1">
    <source>
        <dbReference type="EMBL" id="KAH3852594.1"/>
    </source>
</evidence>
<keyword evidence="2" id="KW-1185">Reference proteome</keyword>
<dbReference type="EMBL" id="JAIWYP010000003">
    <property type="protein sequence ID" value="KAH3852594.1"/>
    <property type="molecule type" value="Genomic_DNA"/>
</dbReference>
<evidence type="ECO:0000313" key="2">
    <source>
        <dbReference type="Proteomes" id="UP000828390"/>
    </source>
</evidence>
<sequence length="262" mass="29986">MRKEDIFLLQAGDYFFMRTKCHPDYAKTRSSSKVISLCELRTEIKLEIHVPVLDTITNVTYANKYCAQCNFATDPEGTFPTIGGNLVYWDSSLQCTGALEAAVILEASNQRFNIEAILQTKTCNAIFKPKPVYKLHTYECSVAEIDRCNFTGNMTWYEPWLEKACKAYISIFHGRFKNVFCFLCNTDFRVEFRNCDVFIGSGSMTHIFPEFSSLLVFTPDTNKPSVSKATGCTSEQDYDKHEVIYKNNSLHNVIVYSLQYTI</sequence>
<comment type="caution">
    <text evidence="1">The sequence shown here is derived from an EMBL/GenBank/DDBJ whole genome shotgun (WGS) entry which is preliminary data.</text>
</comment>
<accession>A0A9D4L792</accession>
<dbReference type="Proteomes" id="UP000828390">
    <property type="component" value="Unassembled WGS sequence"/>
</dbReference>
<organism evidence="1 2">
    <name type="scientific">Dreissena polymorpha</name>
    <name type="common">Zebra mussel</name>
    <name type="synonym">Mytilus polymorpha</name>
    <dbReference type="NCBI Taxonomy" id="45954"/>
    <lineage>
        <taxon>Eukaryota</taxon>
        <taxon>Metazoa</taxon>
        <taxon>Spiralia</taxon>
        <taxon>Lophotrochozoa</taxon>
        <taxon>Mollusca</taxon>
        <taxon>Bivalvia</taxon>
        <taxon>Autobranchia</taxon>
        <taxon>Heteroconchia</taxon>
        <taxon>Euheterodonta</taxon>
        <taxon>Imparidentia</taxon>
        <taxon>Neoheterodontei</taxon>
        <taxon>Myida</taxon>
        <taxon>Dreissenoidea</taxon>
        <taxon>Dreissenidae</taxon>
        <taxon>Dreissena</taxon>
    </lineage>
</organism>
<proteinExistence type="predicted"/>
<protein>
    <submittedName>
        <fullName evidence="1">Uncharacterized protein</fullName>
    </submittedName>
</protein>
<name>A0A9D4L792_DREPO</name>